<proteinExistence type="predicted"/>
<dbReference type="OrthoDB" id="10255522at2759"/>
<dbReference type="PANTHER" id="PTHR37739">
    <property type="entry name" value="KINESIN-LIKE PROTEIN KIN-12D"/>
    <property type="match status" value="1"/>
</dbReference>
<feature type="coiled-coil region" evidence="6">
    <location>
        <begin position="456"/>
        <end position="690"/>
    </location>
</feature>
<feature type="compositionally biased region" description="Basic residues" evidence="7">
    <location>
        <begin position="785"/>
        <end position="800"/>
    </location>
</feature>
<evidence type="ECO:0000256" key="7">
    <source>
        <dbReference type="SAM" id="MobiDB-lite"/>
    </source>
</evidence>
<dbReference type="STRING" id="218851.A0A2G5FB24"/>
<keyword evidence="2" id="KW-0547">Nucleotide-binding</keyword>
<evidence type="ECO:0000256" key="5">
    <source>
        <dbReference type="ARBA" id="ARBA00023175"/>
    </source>
</evidence>
<dbReference type="PANTHER" id="PTHR37739:SF14">
    <property type="entry name" value="KINESIN-LIKE PROTEIN KIN-12E"/>
    <property type="match status" value="1"/>
</dbReference>
<evidence type="ECO:0000256" key="2">
    <source>
        <dbReference type="ARBA" id="ARBA00022741"/>
    </source>
</evidence>
<evidence type="ECO:0000256" key="6">
    <source>
        <dbReference type="SAM" id="Coils"/>
    </source>
</evidence>
<sequence length="800" mass="90389">MGFAMGSSCFLQTPLSQHLCLTSSSQSFLLTSFRFKNTKNFKKQRSLVIASSSSSSNLHGITNESDFCKRRAIVVLGISALPFLQVKARADAETLVEEERDLRALEENQSAEQLHQGEVQINPLLSLLNVVGVIGSGVLGALYTLAQKEKTTTETTIESLKNRLVEKDAAMVTLEKNFERKILNEQEERDRINNQAKEERHSMSNQLTTANGTIDGLRKELTNEKRLIEELKIHIAKLQNDLVKSGEDNKMLEEKLKEKLDSIEVLNDRINLLTLEIKDKEDNLQNLNSTLNEKESECDNLIFMNKRSKQDLTEASSEIKSLKGELFKTREDLNLKNSTIDDLKSRIILLTAERDDVNRELKTIQEDYKDLKSSSEKKAATDAEILRKMEHELHQFEEKLRLALNEASNNQRAIADLTKERDSLRTLLEVEVDNVKKLQHELWSKDETLQTSIKEVSDLSEQLRKSKRTCEELASAFSTVKNEFAENQEMLMSSLEEARSESEVLSAELVSVKNDFEKTKEESQILSNELARVTETRENLKKELLDVYKIAESASHDLKEERNMLATLQKQLEASEKQIQEDKKARKSLETDLEDATKSLDEVNKNVLMLSRELDTANSRVESLEVEKDVLYKSLTEQKNLSKEAKENIEEAHDIIMKLGKERENLDNRVKKLEEELASAKGEIIRLRSQKSSSKIRVNDVPKKKIAEVENDTAVTGKKVESDAAVTGKKVDSDAAVTGKKVDSDAAVTGKKVDSDAAVTGKEVEADVPVTEKKNSDYAVTMKRVGQRRKSSGRKSKASQ</sequence>
<evidence type="ECO:0000313" key="8">
    <source>
        <dbReference type="EMBL" id="PIA65137.1"/>
    </source>
</evidence>
<reference evidence="8 9" key="1">
    <citation type="submission" date="2017-09" db="EMBL/GenBank/DDBJ databases">
        <title>WGS assembly of Aquilegia coerulea Goldsmith.</title>
        <authorList>
            <person name="Hodges S."/>
            <person name="Kramer E."/>
            <person name="Nordborg M."/>
            <person name="Tomkins J."/>
            <person name="Borevitz J."/>
            <person name="Derieg N."/>
            <person name="Yan J."/>
            <person name="Mihaltcheva S."/>
            <person name="Hayes R.D."/>
            <person name="Rokhsar D."/>
        </authorList>
    </citation>
    <scope>NUCLEOTIDE SEQUENCE [LARGE SCALE GENOMIC DNA]</scope>
    <source>
        <strain evidence="9">cv. Goldsmith</strain>
    </source>
</reference>
<evidence type="ECO:0000313" key="9">
    <source>
        <dbReference type="Proteomes" id="UP000230069"/>
    </source>
</evidence>
<protein>
    <recommendedName>
        <fullName evidence="10">MAR-binding filament-like protein 1-1</fullName>
    </recommendedName>
</protein>
<dbReference type="Gene3D" id="1.10.287.1490">
    <property type="match status" value="1"/>
</dbReference>
<name>A0A2G5FB24_AQUCA</name>
<dbReference type="FunCoup" id="A0A2G5FB24">
    <property type="interactions" value="1355"/>
</dbReference>
<keyword evidence="1" id="KW-0493">Microtubule</keyword>
<dbReference type="EMBL" id="KZ305018">
    <property type="protein sequence ID" value="PIA65137.1"/>
    <property type="molecule type" value="Genomic_DNA"/>
</dbReference>
<dbReference type="AlphaFoldDB" id="A0A2G5FB24"/>
<dbReference type="GO" id="GO:0005524">
    <property type="term" value="F:ATP binding"/>
    <property type="evidence" value="ECO:0007669"/>
    <property type="project" value="UniProtKB-KW"/>
</dbReference>
<accession>A0A2G5FB24</accession>
<dbReference type="InterPro" id="IPR044986">
    <property type="entry name" value="KIF15/KIN-12"/>
</dbReference>
<gene>
    <name evidence="8" type="ORF">AQUCO_00100557v1</name>
</gene>
<evidence type="ECO:0000256" key="1">
    <source>
        <dbReference type="ARBA" id="ARBA00022701"/>
    </source>
</evidence>
<feature type="region of interest" description="Disordered" evidence="7">
    <location>
        <begin position="775"/>
        <end position="800"/>
    </location>
</feature>
<evidence type="ECO:0008006" key="10">
    <source>
        <dbReference type="Google" id="ProtNLM"/>
    </source>
</evidence>
<feature type="coiled-coil region" evidence="6">
    <location>
        <begin position="157"/>
        <end position="420"/>
    </location>
</feature>
<keyword evidence="5" id="KW-0505">Motor protein</keyword>
<keyword evidence="4 6" id="KW-0175">Coiled coil</keyword>
<dbReference type="InParanoid" id="A0A2G5FB24"/>
<keyword evidence="3" id="KW-0067">ATP-binding</keyword>
<evidence type="ECO:0000256" key="4">
    <source>
        <dbReference type="ARBA" id="ARBA00023054"/>
    </source>
</evidence>
<dbReference type="Proteomes" id="UP000230069">
    <property type="component" value="Unassembled WGS sequence"/>
</dbReference>
<keyword evidence="9" id="KW-1185">Reference proteome</keyword>
<feature type="region of interest" description="Disordered" evidence="7">
    <location>
        <begin position="732"/>
        <end position="762"/>
    </location>
</feature>
<evidence type="ECO:0000256" key="3">
    <source>
        <dbReference type="ARBA" id="ARBA00022840"/>
    </source>
</evidence>
<dbReference type="GO" id="GO:0005874">
    <property type="term" value="C:microtubule"/>
    <property type="evidence" value="ECO:0007669"/>
    <property type="project" value="UniProtKB-KW"/>
</dbReference>
<organism evidence="8 9">
    <name type="scientific">Aquilegia coerulea</name>
    <name type="common">Rocky mountain columbine</name>
    <dbReference type="NCBI Taxonomy" id="218851"/>
    <lineage>
        <taxon>Eukaryota</taxon>
        <taxon>Viridiplantae</taxon>
        <taxon>Streptophyta</taxon>
        <taxon>Embryophyta</taxon>
        <taxon>Tracheophyta</taxon>
        <taxon>Spermatophyta</taxon>
        <taxon>Magnoliopsida</taxon>
        <taxon>Ranunculales</taxon>
        <taxon>Ranunculaceae</taxon>
        <taxon>Thalictroideae</taxon>
        <taxon>Aquilegia</taxon>
    </lineage>
</organism>
<dbReference type="SUPFAM" id="SSF57997">
    <property type="entry name" value="Tropomyosin"/>
    <property type="match status" value="1"/>
</dbReference>